<dbReference type="Gene3D" id="3.40.50.2300">
    <property type="match status" value="1"/>
</dbReference>
<dbReference type="PROSITE" id="PS50109">
    <property type="entry name" value="HIS_KIN"/>
    <property type="match status" value="1"/>
</dbReference>
<keyword evidence="3 8" id="KW-0597">Phosphoprotein</keyword>
<evidence type="ECO:0000256" key="3">
    <source>
        <dbReference type="ARBA" id="ARBA00022553"/>
    </source>
</evidence>
<reference evidence="14 15" key="1">
    <citation type="submission" date="2023-10" db="EMBL/GenBank/DDBJ databases">
        <title>Noviherbaspirillum sp. CPCC 100848 genome assembly.</title>
        <authorList>
            <person name="Li X.Y."/>
            <person name="Fang X.M."/>
        </authorList>
    </citation>
    <scope>NUCLEOTIDE SEQUENCE [LARGE SCALE GENOMIC DNA]</scope>
    <source>
        <strain evidence="14 15">CPCC 100848</strain>
    </source>
</reference>
<dbReference type="SUPFAM" id="SSF47226">
    <property type="entry name" value="Histidine-containing phosphotransfer domain, HPT domain"/>
    <property type="match status" value="1"/>
</dbReference>
<dbReference type="SMART" id="SM00260">
    <property type="entry name" value="CheW"/>
    <property type="match status" value="1"/>
</dbReference>
<keyword evidence="15" id="KW-1185">Reference proteome</keyword>
<evidence type="ECO:0000256" key="6">
    <source>
        <dbReference type="ARBA" id="ARBA00023012"/>
    </source>
</evidence>
<evidence type="ECO:0000259" key="10">
    <source>
        <dbReference type="PROSITE" id="PS50109"/>
    </source>
</evidence>
<keyword evidence="4 14" id="KW-0808">Transferase</keyword>
<evidence type="ECO:0000256" key="4">
    <source>
        <dbReference type="ARBA" id="ARBA00022679"/>
    </source>
</evidence>
<dbReference type="PROSITE" id="PS50894">
    <property type="entry name" value="HPT"/>
    <property type="match status" value="1"/>
</dbReference>
<feature type="region of interest" description="Disordered" evidence="9">
    <location>
        <begin position="143"/>
        <end position="171"/>
    </location>
</feature>
<evidence type="ECO:0000259" key="11">
    <source>
        <dbReference type="PROSITE" id="PS50110"/>
    </source>
</evidence>
<comment type="caution">
    <text evidence="14">The sequence shown here is derived from an EMBL/GenBank/DDBJ whole genome shotgun (WGS) entry which is preliminary data.</text>
</comment>
<dbReference type="InterPro" id="IPR004358">
    <property type="entry name" value="Sig_transdc_His_kin-like_C"/>
</dbReference>
<dbReference type="InterPro" id="IPR036641">
    <property type="entry name" value="HPT_dom_sf"/>
</dbReference>
<dbReference type="Gene3D" id="3.30.565.10">
    <property type="entry name" value="Histidine kinase-like ATPase, C-terminal domain"/>
    <property type="match status" value="1"/>
</dbReference>
<evidence type="ECO:0000313" key="15">
    <source>
        <dbReference type="Proteomes" id="UP001352263"/>
    </source>
</evidence>
<evidence type="ECO:0000256" key="1">
    <source>
        <dbReference type="ARBA" id="ARBA00000085"/>
    </source>
</evidence>
<dbReference type="InterPro" id="IPR001789">
    <property type="entry name" value="Sig_transdc_resp-reg_receiver"/>
</dbReference>
<dbReference type="Gene3D" id="1.20.120.160">
    <property type="entry name" value="HPT domain"/>
    <property type="match status" value="1"/>
</dbReference>
<dbReference type="RefSeq" id="WP_326505445.1">
    <property type="nucleotide sequence ID" value="NZ_JAWIIV010000003.1"/>
</dbReference>
<dbReference type="InterPro" id="IPR003594">
    <property type="entry name" value="HATPase_dom"/>
</dbReference>
<comment type="catalytic activity">
    <reaction evidence="1">
        <text>ATP + protein L-histidine = ADP + protein N-phospho-L-histidine.</text>
        <dbReference type="EC" id="2.7.13.3"/>
    </reaction>
</comment>
<evidence type="ECO:0000313" key="14">
    <source>
        <dbReference type="EMBL" id="MEC4718723.1"/>
    </source>
</evidence>
<dbReference type="PANTHER" id="PTHR43395">
    <property type="entry name" value="SENSOR HISTIDINE KINASE CHEA"/>
    <property type="match status" value="1"/>
</dbReference>
<name>A0ABU6J5C3_9BURK</name>
<feature type="compositionally biased region" description="Pro residues" evidence="9">
    <location>
        <begin position="148"/>
        <end position="165"/>
    </location>
</feature>
<dbReference type="Pfam" id="PF00072">
    <property type="entry name" value="Response_reg"/>
    <property type="match status" value="1"/>
</dbReference>
<dbReference type="InterPro" id="IPR036061">
    <property type="entry name" value="CheW-like_dom_sf"/>
</dbReference>
<feature type="domain" description="Histidine kinase" evidence="10">
    <location>
        <begin position="292"/>
        <end position="508"/>
    </location>
</feature>
<evidence type="ECO:0000256" key="5">
    <source>
        <dbReference type="ARBA" id="ARBA00022777"/>
    </source>
</evidence>
<dbReference type="SMART" id="SM00387">
    <property type="entry name" value="HATPase_c"/>
    <property type="match status" value="1"/>
</dbReference>
<dbReference type="SUPFAM" id="SSF52172">
    <property type="entry name" value="CheY-like"/>
    <property type="match status" value="1"/>
</dbReference>
<feature type="domain" description="CheW-like" evidence="12">
    <location>
        <begin position="510"/>
        <end position="644"/>
    </location>
</feature>
<dbReference type="SUPFAM" id="SSF50341">
    <property type="entry name" value="CheW-like"/>
    <property type="match status" value="1"/>
</dbReference>
<feature type="modified residue" description="4-aspartylphosphate" evidence="8">
    <location>
        <position position="716"/>
    </location>
</feature>
<dbReference type="Pfam" id="PF02518">
    <property type="entry name" value="HATPase_c"/>
    <property type="match status" value="1"/>
</dbReference>
<dbReference type="PROSITE" id="PS50110">
    <property type="entry name" value="RESPONSE_REGULATORY"/>
    <property type="match status" value="1"/>
</dbReference>
<evidence type="ECO:0000256" key="7">
    <source>
        <dbReference type="PROSITE-ProRule" id="PRU00110"/>
    </source>
</evidence>
<accession>A0ABU6J5C3</accession>
<feature type="region of interest" description="Disordered" evidence="9">
    <location>
        <begin position="183"/>
        <end position="207"/>
    </location>
</feature>
<dbReference type="CDD" id="cd00088">
    <property type="entry name" value="HPT"/>
    <property type="match status" value="1"/>
</dbReference>
<feature type="compositionally biased region" description="Low complexity" evidence="9">
    <location>
        <begin position="187"/>
        <end position="207"/>
    </location>
</feature>
<evidence type="ECO:0000256" key="8">
    <source>
        <dbReference type="PROSITE-ProRule" id="PRU00169"/>
    </source>
</evidence>
<evidence type="ECO:0000259" key="12">
    <source>
        <dbReference type="PROSITE" id="PS50851"/>
    </source>
</evidence>
<keyword evidence="6" id="KW-0902">Two-component regulatory system</keyword>
<dbReference type="EMBL" id="JAWIIV010000003">
    <property type="protein sequence ID" value="MEC4718723.1"/>
    <property type="molecule type" value="Genomic_DNA"/>
</dbReference>
<dbReference type="InterPro" id="IPR002545">
    <property type="entry name" value="CheW-lke_dom"/>
</dbReference>
<dbReference type="SUPFAM" id="SSF55874">
    <property type="entry name" value="ATPase domain of HSP90 chaperone/DNA topoisomerase II/histidine kinase"/>
    <property type="match status" value="1"/>
</dbReference>
<dbReference type="PROSITE" id="PS50851">
    <property type="entry name" value="CHEW"/>
    <property type="match status" value="1"/>
</dbReference>
<dbReference type="GO" id="GO:0004673">
    <property type="term" value="F:protein histidine kinase activity"/>
    <property type="evidence" value="ECO:0007669"/>
    <property type="project" value="UniProtKB-EC"/>
</dbReference>
<dbReference type="SMART" id="SM00448">
    <property type="entry name" value="REC"/>
    <property type="match status" value="1"/>
</dbReference>
<dbReference type="InterPro" id="IPR036890">
    <property type="entry name" value="HATPase_C_sf"/>
</dbReference>
<dbReference type="InterPro" id="IPR011006">
    <property type="entry name" value="CheY-like_superfamily"/>
</dbReference>
<dbReference type="EC" id="2.7.13.3" evidence="2"/>
<evidence type="ECO:0000259" key="13">
    <source>
        <dbReference type="PROSITE" id="PS50894"/>
    </source>
</evidence>
<organism evidence="14 15">
    <name type="scientific">Noviherbaspirillum album</name>
    <dbReference type="NCBI Taxonomy" id="3080276"/>
    <lineage>
        <taxon>Bacteria</taxon>
        <taxon>Pseudomonadati</taxon>
        <taxon>Pseudomonadota</taxon>
        <taxon>Betaproteobacteria</taxon>
        <taxon>Burkholderiales</taxon>
        <taxon>Oxalobacteraceae</taxon>
        <taxon>Noviherbaspirillum</taxon>
    </lineage>
</organism>
<dbReference type="InterPro" id="IPR005467">
    <property type="entry name" value="His_kinase_dom"/>
</dbReference>
<evidence type="ECO:0000256" key="9">
    <source>
        <dbReference type="SAM" id="MobiDB-lite"/>
    </source>
</evidence>
<keyword evidence="5 14" id="KW-0418">Kinase</keyword>
<dbReference type="PRINTS" id="PR00344">
    <property type="entry name" value="BCTRLSENSOR"/>
</dbReference>
<dbReference type="Proteomes" id="UP001352263">
    <property type="component" value="Unassembled WGS sequence"/>
</dbReference>
<protein>
    <recommendedName>
        <fullName evidence="2">histidine kinase</fullName>
        <ecNumber evidence="2">2.7.13.3</ecNumber>
    </recommendedName>
</protein>
<feature type="domain" description="HPt" evidence="13">
    <location>
        <begin position="7"/>
        <end position="111"/>
    </location>
</feature>
<dbReference type="InterPro" id="IPR051315">
    <property type="entry name" value="Bact_Chemotaxis_CheA"/>
</dbReference>
<dbReference type="Pfam" id="PF01627">
    <property type="entry name" value="Hpt"/>
    <property type="match status" value="1"/>
</dbReference>
<evidence type="ECO:0000256" key="2">
    <source>
        <dbReference type="ARBA" id="ARBA00012438"/>
    </source>
</evidence>
<dbReference type="Pfam" id="PF01584">
    <property type="entry name" value="CheW"/>
    <property type="match status" value="1"/>
</dbReference>
<dbReference type="PANTHER" id="PTHR43395:SF1">
    <property type="entry name" value="CHEMOTAXIS PROTEIN CHEA"/>
    <property type="match status" value="1"/>
</dbReference>
<feature type="modified residue" description="Phosphohistidine" evidence="7">
    <location>
        <position position="54"/>
    </location>
</feature>
<sequence>MTGGTNDDYSGMSLVALFRSEAEGQVQVMTSGLLALDRYPEDKATLDVLMRAAHSLKGAARIVNLEAVERLAHVMEDCFVGAQKGRLRLNQARLDRLLAAVDLISRIASLSEDEAPGWLEQNKLHIGGLLVNLYEAADPEKLNDAAAPPAPAPPSPSAQPAPPAPSRASLNVGEVGTLPAAAISQDSGPAAPSGAAQPWPDPDPAATADEQFMKVNARRFDRLLSLAGESRVAAHALRPNLQAMQRLKKQQQDMSAAFDLFSEALPLSDMDELARERWLAVHQRIKPLRQALVEQLAELEAYERRLLGGSQAMLDEVLGLRMRPFRDGVSAFPRMVRDLGRSLGKEVRLEISGLDTMVDRDILARMESPLNQILRNAIDHGMETPEARLAAGKPAQGVIRLEARHSAGMLTVVVSDDGQGVDLERIRGKIIERRMANETMAAALSAAELLEFLLLPAFSLRDTAGQVSGRGVGLDVVQVTVRQLNGTVRLESEPGRGFRTTITLPLSQSIVRAIVIDIGGEAYAVPVTKIDRIMRVAREDIHLLEDKQFFTLGNEHVGLVSAAQLLEVGNGSMADGLLPVVVIGSQQQRHALAVDAIRGEASLAVQPIEGMFGKMKSVSAAALLDDGSPVLILDIDDVMTGIARLAQAGTLRRLEGLQEKARSAARRVLVVDDSLTVREVERKLLVSRGYDVDVAVDGMDGWNAVRSQRYDLVITDVDMPRMDGIELVVLIKKDEQLRRIPVMIVSYKDRPEDRARGIEAGADYYLAKGSFHDETLIDAVIDLIGESA</sequence>
<proteinExistence type="predicted"/>
<gene>
    <name evidence="14" type="ORF">RY831_06165</name>
</gene>
<dbReference type="InterPro" id="IPR008207">
    <property type="entry name" value="Sig_transdc_His_kin_Hpt_dom"/>
</dbReference>
<dbReference type="Gene3D" id="2.30.30.40">
    <property type="entry name" value="SH3 Domains"/>
    <property type="match status" value="1"/>
</dbReference>
<feature type="domain" description="Response regulatory" evidence="11">
    <location>
        <begin position="667"/>
        <end position="783"/>
    </location>
</feature>
<dbReference type="SMART" id="SM00073">
    <property type="entry name" value="HPT"/>
    <property type="match status" value="1"/>
</dbReference>